<protein>
    <recommendedName>
        <fullName evidence="4">SH3 domain-containing protein</fullName>
    </recommendedName>
</protein>
<evidence type="ECO:0000313" key="3">
    <source>
        <dbReference type="Proteomes" id="UP000248330"/>
    </source>
</evidence>
<comment type="caution">
    <text evidence="2">The sequence shown here is derived from an EMBL/GenBank/DDBJ whole genome shotgun (WGS) entry which is preliminary data.</text>
</comment>
<evidence type="ECO:0000313" key="2">
    <source>
        <dbReference type="EMBL" id="PXV64837.1"/>
    </source>
</evidence>
<evidence type="ECO:0000256" key="1">
    <source>
        <dbReference type="SAM" id="MobiDB-lite"/>
    </source>
</evidence>
<feature type="compositionally biased region" description="Pro residues" evidence="1">
    <location>
        <begin position="283"/>
        <end position="335"/>
    </location>
</feature>
<feature type="compositionally biased region" description="Pro residues" evidence="1">
    <location>
        <begin position="345"/>
        <end position="355"/>
    </location>
</feature>
<dbReference type="PROSITE" id="PS51257">
    <property type="entry name" value="PROKAR_LIPOPROTEIN"/>
    <property type="match status" value="1"/>
</dbReference>
<accession>A0A318E7V4</accession>
<dbReference type="Proteomes" id="UP000248330">
    <property type="component" value="Unassembled WGS sequence"/>
</dbReference>
<feature type="region of interest" description="Disordered" evidence="1">
    <location>
        <begin position="461"/>
        <end position="481"/>
    </location>
</feature>
<sequence>MGRSAGTSISVAISVATIAAGLLGACAGLSPQRSPDLPPEALFDRSLVVVRQPAPPLQADGIGDDLAAEYGLADPAAGIGRGLAIRLATERGMIVLSTDAEPSAVSEPAALAAAHPGADYVLDVKTLSWGLDNYVTARSRYRLNYAARLRLVDAQGALVATAECRSEQGDIDNPPSREALLAQNAFLVKGYLDLATAHCIEHAAARMLGLRAPEPQVASRRGEPILVPSAKPAVASRPVQLPAAAPMPSVHEFFDDSVVPAPTPTATPQAAVLPRIAAAPAPVSTPTPRPTVRPMPSPSPSVRPMPTPVPTPTPTPAPTPAPTSVPTPAPAPAATPTPVATPVVLPRPPANPKPAPRIEATARPPLPAPTAAPQVLTAPPAEPRLEDELPRSDRLSPAARASGQVIELLQDTPFRDSPRIGTRISRTLPAGTEVVVRQRVYNAEGEWWFVIIPGDIGWMRSPDPIPYGSPRAGTDTRADRP</sequence>
<keyword evidence="3" id="KW-1185">Reference proteome</keyword>
<dbReference type="EMBL" id="QICN01000011">
    <property type="protein sequence ID" value="PXV64837.1"/>
    <property type="molecule type" value="Genomic_DNA"/>
</dbReference>
<feature type="region of interest" description="Disordered" evidence="1">
    <location>
        <begin position="277"/>
        <end position="401"/>
    </location>
</feature>
<reference evidence="2 3" key="1">
    <citation type="submission" date="2018-04" db="EMBL/GenBank/DDBJ databases">
        <title>Genomic Encyclopedia of Type Strains, Phase IV (KMG-IV): sequencing the most valuable type-strain genomes for metagenomic binning, comparative biology and taxonomic classification.</title>
        <authorList>
            <person name="Goeker M."/>
        </authorList>
    </citation>
    <scope>NUCLEOTIDE SEQUENCE [LARGE SCALE GENOMIC DNA]</scope>
    <source>
        <strain evidence="2 3">DSM 104150</strain>
    </source>
</reference>
<name>A0A318E7V4_9GAMM</name>
<gene>
    <name evidence="2" type="ORF">C8D93_1119</name>
</gene>
<organism evidence="2 3">
    <name type="scientific">Sinimarinibacterium flocculans</name>
    <dbReference type="NCBI Taxonomy" id="985250"/>
    <lineage>
        <taxon>Bacteria</taxon>
        <taxon>Pseudomonadati</taxon>
        <taxon>Pseudomonadota</taxon>
        <taxon>Gammaproteobacteria</taxon>
        <taxon>Nevskiales</taxon>
        <taxon>Nevskiaceae</taxon>
        <taxon>Sinimarinibacterium</taxon>
    </lineage>
</organism>
<evidence type="ECO:0008006" key="4">
    <source>
        <dbReference type="Google" id="ProtNLM"/>
    </source>
</evidence>
<proteinExistence type="predicted"/>
<feature type="compositionally biased region" description="Basic and acidic residues" evidence="1">
    <location>
        <begin position="383"/>
        <end position="394"/>
    </location>
</feature>
<dbReference type="AlphaFoldDB" id="A0A318E7V4"/>